<keyword evidence="1" id="KW-0472">Membrane</keyword>
<proteinExistence type="evidence at transcript level"/>
<dbReference type="AlphaFoldDB" id="I3S424"/>
<accession>I3S424</accession>
<feature type="transmembrane region" description="Helical" evidence="1">
    <location>
        <begin position="46"/>
        <end position="65"/>
    </location>
</feature>
<name>I3S424_MEDTR</name>
<sequence length="68" mass="7982">MLSLKPSNKVIDILMLLLHMVWKNLLEKLLQKHLNLDLFHLEMNSLLLLNYGLLIIILSSLFLLCRNL</sequence>
<organism evidence="2">
    <name type="scientific">Medicago truncatula</name>
    <name type="common">Barrel medic</name>
    <name type="synonym">Medicago tribuloides</name>
    <dbReference type="NCBI Taxonomy" id="3880"/>
    <lineage>
        <taxon>Eukaryota</taxon>
        <taxon>Viridiplantae</taxon>
        <taxon>Streptophyta</taxon>
        <taxon>Embryophyta</taxon>
        <taxon>Tracheophyta</taxon>
        <taxon>Spermatophyta</taxon>
        <taxon>Magnoliopsida</taxon>
        <taxon>eudicotyledons</taxon>
        <taxon>Gunneridae</taxon>
        <taxon>Pentapetalae</taxon>
        <taxon>rosids</taxon>
        <taxon>fabids</taxon>
        <taxon>Fabales</taxon>
        <taxon>Fabaceae</taxon>
        <taxon>Papilionoideae</taxon>
        <taxon>50 kb inversion clade</taxon>
        <taxon>NPAAA clade</taxon>
        <taxon>Hologalegina</taxon>
        <taxon>IRL clade</taxon>
        <taxon>Trifolieae</taxon>
        <taxon>Medicago</taxon>
    </lineage>
</organism>
<reference evidence="2" key="1">
    <citation type="submission" date="2012-05" db="EMBL/GenBank/DDBJ databases">
        <authorList>
            <person name="Krishnakumar V."/>
            <person name="Cheung F."/>
            <person name="Xiao Y."/>
            <person name="Chan A."/>
            <person name="Moskal W.A."/>
            <person name="Town C.D."/>
        </authorList>
    </citation>
    <scope>NUCLEOTIDE SEQUENCE</scope>
</reference>
<dbReference type="EMBL" id="BT135221">
    <property type="protein sequence ID" value="AFK35016.1"/>
    <property type="molecule type" value="mRNA"/>
</dbReference>
<keyword evidence="1" id="KW-0812">Transmembrane</keyword>
<evidence type="ECO:0000256" key="1">
    <source>
        <dbReference type="SAM" id="Phobius"/>
    </source>
</evidence>
<protein>
    <recommendedName>
        <fullName evidence="3">Transmembrane protein</fullName>
    </recommendedName>
</protein>
<evidence type="ECO:0008006" key="3">
    <source>
        <dbReference type="Google" id="ProtNLM"/>
    </source>
</evidence>
<keyword evidence="1" id="KW-1133">Transmembrane helix</keyword>
<evidence type="ECO:0000313" key="2">
    <source>
        <dbReference type="EMBL" id="AFK35016.1"/>
    </source>
</evidence>